<dbReference type="Proteomes" id="UP001385951">
    <property type="component" value="Unassembled WGS sequence"/>
</dbReference>
<comment type="caution">
    <text evidence="2">The sequence shown here is derived from an EMBL/GenBank/DDBJ whole genome shotgun (WGS) entry which is preliminary data.</text>
</comment>
<keyword evidence="3" id="KW-1185">Reference proteome</keyword>
<dbReference type="AlphaFoldDB" id="A0AAW0GRF4"/>
<reference evidence="2 3" key="1">
    <citation type="submission" date="2022-09" db="EMBL/GenBank/DDBJ databases">
        <authorList>
            <person name="Palmer J.M."/>
        </authorList>
    </citation>
    <scope>NUCLEOTIDE SEQUENCE [LARGE SCALE GENOMIC DNA]</scope>
    <source>
        <strain evidence="2 3">DSM 7382</strain>
    </source>
</reference>
<evidence type="ECO:0000313" key="2">
    <source>
        <dbReference type="EMBL" id="KAK7691825.1"/>
    </source>
</evidence>
<feature type="compositionally biased region" description="Low complexity" evidence="1">
    <location>
        <begin position="136"/>
        <end position="147"/>
    </location>
</feature>
<gene>
    <name evidence="2" type="ORF">QCA50_005229</name>
</gene>
<name>A0AAW0GRF4_9APHY</name>
<organism evidence="2 3">
    <name type="scientific">Cerrena zonata</name>
    <dbReference type="NCBI Taxonomy" id="2478898"/>
    <lineage>
        <taxon>Eukaryota</taxon>
        <taxon>Fungi</taxon>
        <taxon>Dikarya</taxon>
        <taxon>Basidiomycota</taxon>
        <taxon>Agaricomycotina</taxon>
        <taxon>Agaricomycetes</taxon>
        <taxon>Polyporales</taxon>
        <taxon>Cerrenaceae</taxon>
        <taxon>Cerrena</taxon>
    </lineage>
</organism>
<dbReference type="EMBL" id="JASBNA010000005">
    <property type="protein sequence ID" value="KAK7691825.1"/>
    <property type="molecule type" value="Genomic_DNA"/>
</dbReference>
<evidence type="ECO:0000256" key="1">
    <source>
        <dbReference type="SAM" id="MobiDB-lite"/>
    </source>
</evidence>
<evidence type="ECO:0000313" key="3">
    <source>
        <dbReference type="Proteomes" id="UP001385951"/>
    </source>
</evidence>
<proteinExistence type="predicted"/>
<feature type="compositionally biased region" description="Low complexity" evidence="1">
    <location>
        <begin position="64"/>
        <end position="74"/>
    </location>
</feature>
<feature type="region of interest" description="Disordered" evidence="1">
    <location>
        <begin position="1"/>
        <end position="79"/>
    </location>
</feature>
<feature type="compositionally biased region" description="Acidic residues" evidence="1">
    <location>
        <begin position="47"/>
        <end position="63"/>
    </location>
</feature>
<accession>A0AAW0GRF4</accession>
<sequence>MMSTELQPPQTPPRTPQRLLDQSLSPLQSSPGPFAHLSGLTSMGRDDDSDVDFDIELDDDDSNNNDIDNIGNIGSDDDDIDTHDLFGFISSKPYNPPPQIGFSTSDFYESPSAGLPFSRPRPPYYTKAARTRPKGSLSSTASSARLLGFSSMHSPTPNKPKEAKREIHSRPSMRTRELSHEKHRAGVYIETQVSSRTISLDVAEGDGEYAPQHESTIHVAEEGLGLIDIEYFMSDSLCRDDGYIVSQPTTIRDGHLGGLGSRSAIQRSH</sequence>
<feature type="compositionally biased region" description="Basic and acidic residues" evidence="1">
    <location>
        <begin position="159"/>
        <end position="180"/>
    </location>
</feature>
<feature type="compositionally biased region" description="Low complexity" evidence="1">
    <location>
        <begin position="16"/>
        <end position="33"/>
    </location>
</feature>
<feature type="region of interest" description="Disordered" evidence="1">
    <location>
        <begin position="113"/>
        <end position="182"/>
    </location>
</feature>
<protein>
    <submittedName>
        <fullName evidence="2">Uncharacterized protein</fullName>
    </submittedName>
</protein>